<reference evidence="1 2" key="1">
    <citation type="submission" date="2015-09" db="EMBL/GenBank/DDBJ databases">
        <title>Genome sequence of Acetobacterium wieringae DSM 1911.</title>
        <authorList>
            <person name="Poehlein A."/>
            <person name="Bengelsdorf F.R."/>
            <person name="Schiel-Bengelsdorf B."/>
            <person name="Duerre P."/>
            <person name="Daniel R."/>
        </authorList>
    </citation>
    <scope>NUCLEOTIDE SEQUENCE [LARGE SCALE GENOMIC DNA]</scope>
    <source>
        <strain evidence="1 2">DSM 1911</strain>
    </source>
</reference>
<name>A0A1F2PBX2_9FIRM</name>
<dbReference type="EMBL" id="LKEU01000051">
    <property type="protein sequence ID" value="OFV68919.1"/>
    <property type="molecule type" value="Genomic_DNA"/>
</dbReference>
<evidence type="ECO:0000313" key="2">
    <source>
        <dbReference type="Proteomes" id="UP000176244"/>
    </source>
</evidence>
<dbReference type="AlphaFoldDB" id="A0A1F2PBX2"/>
<comment type="caution">
    <text evidence="1">The sequence shown here is derived from an EMBL/GenBank/DDBJ whole genome shotgun (WGS) entry which is preliminary data.</text>
</comment>
<dbReference type="STRING" id="52694.ACWI_36100"/>
<evidence type="ECO:0000313" key="1">
    <source>
        <dbReference type="EMBL" id="OFV68919.1"/>
    </source>
</evidence>
<protein>
    <submittedName>
        <fullName evidence="1">Uncharacterized protein</fullName>
    </submittedName>
</protein>
<accession>A0A1F2PBX2</accession>
<gene>
    <name evidence="1" type="ORF">ACWI_36100</name>
</gene>
<dbReference type="RefSeq" id="WP_175440984.1">
    <property type="nucleotide sequence ID" value="NZ_LKEU01000051.1"/>
</dbReference>
<dbReference type="Proteomes" id="UP000176244">
    <property type="component" value="Unassembled WGS sequence"/>
</dbReference>
<proteinExistence type="predicted"/>
<sequence length="56" mass="6978">MKKNRTSDEDKIQYLKMMSLYERESTRQKGDEKFRKMINRFRVSIKLEPEYLEEET</sequence>
<organism evidence="1 2">
    <name type="scientific">Acetobacterium wieringae</name>
    <dbReference type="NCBI Taxonomy" id="52694"/>
    <lineage>
        <taxon>Bacteria</taxon>
        <taxon>Bacillati</taxon>
        <taxon>Bacillota</taxon>
        <taxon>Clostridia</taxon>
        <taxon>Eubacteriales</taxon>
        <taxon>Eubacteriaceae</taxon>
        <taxon>Acetobacterium</taxon>
    </lineage>
</organism>